<evidence type="ECO:0000259" key="4">
    <source>
        <dbReference type="Pfam" id="PF03763"/>
    </source>
</evidence>
<name>A0AA41V186_PAPNU</name>
<dbReference type="Proteomes" id="UP001177140">
    <property type="component" value="Unassembled WGS sequence"/>
</dbReference>
<feature type="region of interest" description="Disordered" evidence="3">
    <location>
        <begin position="230"/>
        <end position="251"/>
    </location>
</feature>
<evidence type="ECO:0000313" key="5">
    <source>
        <dbReference type="EMBL" id="MCL7027902.1"/>
    </source>
</evidence>
<evidence type="ECO:0000313" key="6">
    <source>
        <dbReference type="Proteomes" id="UP001177140"/>
    </source>
</evidence>
<comment type="caution">
    <text evidence="5">The sequence shown here is derived from an EMBL/GenBank/DDBJ whole genome shotgun (WGS) entry which is preliminary data.</text>
</comment>
<keyword evidence="6" id="KW-1185">Reference proteome</keyword>
<dbReference type="PANTHER" id="PTHR31471:SF51">
    <property type="entry name" value="REMORIN FAMILY PROTEIN"/>
    <property type="match status" value="1"/>
</dbReference>
<feature type="coiled-coil region" evidence="2">
    <location>
        <begin position="265"/>
        <end position="292"/>
    </location>
</feature>
<accession>A0AA41V186</accession>
<protein>
    <recommendedName>
        <fullName evidence="4">Remorin C-terminal domain-containing protein</fullName>
    </recommendedName>
</protein>
<feature type="domain" description="Remorin C-terminal" evidence="4">
    <location>
        <begin position="256"/>
        <end position="356"/>
    </location>
</feature>
<evidence type="ECO:0000256" key="1">
    <source>
        <dbReference type="ARBA" id="ARBA00005711"/>
    </source>
</evidence>
<reference evidence="5" key="1">
    <citation type="submission" date="2022-03" db="EMBL/GenBank/DDBJ databases">
        <title>A functionally conserved STORR gene fusion in Papaver species that diverged 16.8 million years ago.</title>
        <authorList>
            <person name="Catania T."/>
        </authorList>
    </citation>
    <scope>NUCLEOTIDE SEQUENCE</scope>
    <source>
        <strain evidence="5">S-191538</strain>
    </source>
</reference>
<dbReference type="PANTHER" id="PTHR31471">
    <property type="entry name" value="OS02G0116800 PROTEIN"/>
    <property type="match status" value="1"/>
</dbReference>
<feature type="region of interest" description="Disordered" evidence="3">
    <location>
        <begin position="147"/>
        <end position="207"/>
    </location>
</feature>
<feature type="region of interest" description="Disordered" evidence="3">
    <location>
        <begin position="329"/>
        <end position="348"/>
    </location>
</feature>
<proteinExistence type="inferred from homology"/>
<feature type="compositionally biased region" description="Polar residues" evidence="3">
    <location>
        <begin position="16"/>
        <end position="26"/>
    </location>
</feature>
<feature type="region of interest" description="Disordered" evidence="3">
    <location>
        <begin position="1"/>
        <end position="61"/>
    </location>
</feature>
<gene>
    <name evidence="5" type="ORF">MKW94_000861</name>
</gene>
<dbReference type="AlphaFoldDB" id="A0AA41V186"/>
<feature type="compositionally biased region" description="Polar residues" evidence="3">
    <location>
        <begin position="193"/>
        <end position="207"/>
    </location>
</feature>
<sequence>MENLVKQMRERFSGFGQDNQEGLNNTRQRRLPPQKTQSFKGERKNWFQRQLSGQMNPDKETNESMEFAATVAAAAFAVNSLEEAAMQEQKKIGLEKALTNKKRKEENRIVLADPGRHSRRFTGKEIINVEKAAAGKGSTEILEIEDADQQMPKESALPLPPPILKKTPTFANQKESAGRSPTIRKTPTFADQKGSTGKTPTIRKTPTFSDAYLNDTTYKRIGITEEKRPSGDLALSTTGDGHQNTKTMAAGGPDTIARAWEEAQMARIKKRYDKMKSTIDSWENEKKTKERRRADRVESQLDKRRASALQHYRVEISKIDQVAGGARALADERKKNEETRTKEKAKKIRSTGKLPATCFCF</sequence>
<evidence type="ECO:0000256" key="3">
    <source>
        <dbReference type="SAM" id="MobiDB-lite"/>
    </source>
</evidence>
<feature type="compositionally biased region" description="Polar residues" evidence="3">
    <location>
        <begin position="235"/>
        <end position="247"/>
    </location>
</feature>
<dbReference type="Pfam" id="PF03763">
    <property type="entry name" value="Remorin_C"/>
    <property type="match status" value="1"/>
</dbReference>
<comment type="similarity">
    <text evidence="1">Belongs to the remorin family.</text>
</comment>
<feature type="compositionally biased region" description="Basic and acidic residues" evidence="3">
    <location>
        <begin position="329"/>
        <end position="342"/>
    </location>
</feature>
<keyword evidence="2" id="KW-0175">Coiled coil</keyword>
<dbReference type="EMBL" id="JAJJMA010073513">
    <property type="protein sequence ID" value="MCL7027902.1"/>
    <property type="molecule type" value="Genomic_DNA"/>
</dbReference>
<organism evidence="5 6">
    <name type="scientific">Papaver nudicaule</name>
    <name type="common">Iceland poppy</name>
    <dbReference type="NCBI Taxonomy" id="74823"/>
    <lineage>
        <taxon>Eukaryota</taxon>
        <taxon>Viridiplantae</taxon>
        <taxon>Streptophyta</taxon>
        <taxon>Embryophyta</taxon>
        <taxon>Tracheophyta</taxon>
        <taxon>Spermatophyta</taxon>
        <taxon>Magnoliopsida</taxon>
        <taxon>Ranunculales</taxon>
        <taxon>Papaveraceae</taxon>
        <taxon>Papaveroideae</taxon>
        <taxon>Papaver</taxon>
    </lineage>
</organism>
<dbReference type="InterPro" id="IPR005516">
    <property type="entry name" value="Remorin_C"/>
</dbReference>
<evidence type="ECO:0000256" key="2">
    <source>
        <dbReference type="SAM" id="Coils"/>
    </source>
</evidence>